<evidence type="ECO:0000313" key="1">
    <source>
        <dbReference type="EMBL" id="MCQ4770528.1"/>
    </source>
</evidence>
<name>A0AAW5JMG4_9FIRM</name>
<evidence type="ECO:0000313" key="2">
    <source>
        <dbReference type="Proteomes" id="UP001204562"/>
    </source>
</evidence>
<organism evidence="1 2">
    <name type="scientific">Intestinimonas massiliensis</name>
    <name type="common">ex Afouda et al. 2020</name>
    <dbReference type="NCBI Taxonomy" id="1673721"/>
    <lineage>
        <taxon>Bacteria</taxon>
        <taxon>Bacillati</taxon>
        <taxon>Bacillota</taxon>
        <taxon>Clostridia</taxon>
        <taxon>Eubacteriales</taxon>
        <taxon>Intestinimonas</taxon>
    </lineage>
</organism>
<proteinExistence type="predicted"/>
<sequence length="46" mass="5298">MESREQLLQEITQEIKGMDRESLRHLSAFLTGLEAVRKEESGHDQA</sequence>
<dbReference type="AlphaFoldDB" id="A0AAW5JMG4"/>
<gene>
    <name evidence="1" type="ORF">NE579_08630</name>
</gene>
<dbReference type="RefSeq" id="WP_154666686.1">
    <property type="nucleotide sequence ID" value="NZ_JALEQM010000099.1"/>
</dbReference>
<accession>A0AAW5JMG4</accession>
<dbReference type="EMBL" id="JANFYS010000016">
    <property type="protein sequence ID" value="MCQ4770528.1"/>
    <property type="molecule type" value="Genomic_DNA"/>
</dbReference>
<reference evidence="1" key="1">
    <citation type="submission" date="2022-06" db="EMBL/GenBank/DDBJ databases">
        <title>Isolation of gut microbiota from human fecal samples.</title>
        <authorList>
            <person name="Pamer E.G."/>
            <person name="Barat B."/>
            <person name="Waligurski E."/>
            <person name="Medina S."/>
            <person name="Paddock L."/>
            <person name="Mostad J."/>
        </authorList>
    </citation>
    <scope>NUCLEOTIDE SEQUENCE</scope>
    <source>
        <strain evidence="1">DFI.9.91</strain>
    </source>
</reference>
<comment type="caution">
    <text evidence="1">The sequence shown here is derived from an EMBL/GenBank/DDBJ whole genome shotgun (WGS) entry which is preliminary data.</text>
</comment>
<protein>
    <submittedName>
        <fullName evidence="1">Uncharacterized protein</fullName>
    </submittedName>
</protein>
<dbReference type="Proteomes" id="UP001204562">
    <property type="component" value="Unassembled WGS sequence"/>
</dbReference>